<feature type="region of interest" description="Disordered" evidence="1">
    <location>
        <begin position="152"/>
        <end position="200"/>
    </location>
</feature>
<evidence type="ECO:0000313" key="4">
    <source>
        <dbReference type="EMBL" id="OQE36154.1"/>
    </source>
</evidence>
<keyword evidence="2" id="KW-0472">Membrane</keyword>
<evidence type="ECO:0000313" key="5">
    <source>
        <dbReference type="Proteomes" id="UP000191500"/>
    </source>
</evidence>
<dbReference type="PANTHER" id="PTHR39607">
    <property type="entry name" value="XANTHOCILLIN BIOSYNTHESIS CLUSTER TRANSCRIPTION FACTOR XANC-RELATED"/>
    <property type="match status" value="1"/>
</dbReference>
<feature type="domain" description="BZIP" evidence="3">
    <location>
        <begin position="129"/>
        <end position="144"/>
    </location>
</feature>
<dbReference type="PANTHER" id="PTHR39607:SF1">
    <property type="entry name" value="B-ZIP TRANSCRIPTION FACTOR (EUROFUNG)"/>
    <property type="match status" value="1"/>
</dbReference>
<feature type="transmembrane region" description="Helical" evidence="2">
    <location>
        <begin position="62"/>
        <end position="88"/>
    </location>
</feature>
<sequence>MVFEHGLSWLSRRGLAARPEPIPAGLRFLYIKILASTWPRVFSLIVPLFTSLSSPSTFTFYIYIYYTLYSLFCTLSSSLLIAFTYFTMNRSPSYDGRSGSRGSHSNSSAFSPNANPNEDWTKISDLAERRRIQNRIAQRNYRKKLKRRLEDLERRAATSPSPEQSHAEPVSPKPSPKTRTKQRSSKTTDVKPHSQSDRAASYDYYSPEDRQTMFAQQCTRQLSASPPPVFSYPSMSSYDTYRPSAYAQSPIYHAAPSSYSEIAYQTEYGEAVPSMVPVLPSMQARKLTYDEDLISPFSMSYATMAGIDLCQQQAQVQSHSQHQPSALPMPALAYYEDQRAPSTSPEASIFTFPLTPESAPCSPRSMHGLYEYDLRP</sequence>
<dbReference type="InterPro" id="IPR052635">
    <property type="entry name" value="Sec_Metab_Biosynth_Reg"/>
</dbReference>
<dbReference type="EMBL" id="MDDG01000012">
    <property type="protein sequence ID" value="OQE36154.1"/>
    <property type="molecule type" value="Genomic_DNA"/>
</dbReference>
<dbReference type="CDD" id="cd14688">
    <property type="entry name" value="bZIP_YAP"/>
    <property type="match status" value="1"/>
</dbReference>
<name>A0A1V6UCG8_9EURO</name>
<dbReference type="PROSITE" id="PS00036">
    <property type="entry name" value="BZIP_BASIC"/>
    <property type="match status" value="1"/>
</dbReference>
<feature type="region of interest" description="Disordered" evidence="1">
    <location>
        <begin position="94"/>
        <end position="116"/>
    </location>
</feature>
<protein>
    <recommendedName>
        <fullName evidence="3">BZIP domain-containing protein</fullName>
    </recommendedName>
</protein>
<organism evidence="4 5">
    <name type="scientific">Penicillium coprophilum</name>
    <dbReference type="NCBI Taxonomy" id="36646"/>
    <lineage>
        <taxon>Eukaryota</taxon>
        <taxon>Fungi</taxon>
        <taxon>Dikarya</taxon>
        <taxon>Ascomycota</taxon>
        <taxon>Pezizomycotina</taxon>
        <taxon>Eurotiomycetes</taxon>
        <taxon>Eurotiomycetidae</taxon>
        <taxon>Eurotiales</taxon>
        <taxon>Aspergillaceae</taxon>
        <taxon>Penicillium</taxon>
    </lineage>
</organism>
<dbReference type="AlphaFoldDB" id="A0A1V6UCG8"/>
<keyword evidence="5" id="KW-1185">Reference proteome</keyword>
<proteinExistence type="predicted"/>
<accession>A0A1V6UCG8</accession>
<dbReference type="STRING" id="36646.A0A1V6UCG8"/>
<dbReference type="GO" id="GO:0003700">
    <property type="term" value="F:DNA-binding transcription factor activity"/>
    <property type="evidence" value="ECO:0007669"/>
    <property type="project" value="InterPro"/>
</dbReference>
<reference evidence="5" key="1">
    <citation type="journal article" date="2017" name="Nat. Microbiol.">
        <title>Global analysis of biosynthetic gene clusters reveals vast potential of secondary metabolite production in Penicillium species.</title>
        <authorList>
            <person name="Nielsen J.C."/>
            <person name="Grijseels S."/>
            <person name="Prigent S."/>
            <person name="Ji B."/>
            <person name="Dainat J."/>
            <person name="Nielsen K.F."/>
            <person name="Frisvad J.C."/>
            <person name="Workman M."/>
            <person name="Nielsen J."/>
        </authorList>
    </citation>
    <scope>NUCLEOTIDE SEQUENCE [LARGE SCALE GENOMIC DNA]</scope>
    <source>
        <strain evidence="5">IBT 31321</strain>
    </source>
</reference>
<evidence type="ECO:0000259" key="3">
    <source>
        <dbReference type="PROSITE" id="PS00036"/>
    </source>
</evidence>
<dbReference type="Gene3D" id="1.20.5.170">
    <property type="match status" value="1"/>
</dbReference>
<dbReference type="Proteomes" id="UP000191500">
    <property type="component" value="Unassembled WGS sequence"/>
</dbReference>
<dbReference type="InterPro" id="IPR046347">
    <property type="entry name" value="bZIP_sf"/>
</dbReference>
<gene>
    <name evidence="4" type="ORF">PENCOP_c012G07605</name>
</gene>
<dbReference type="InterPro" id="IPR004827">
    <property type="entry name" value="bZIP"/>
</dbReference>
<evidence type="ECO:0000256" key="2">
    <source>
        <dbReference type="SAM" id="Phobius"/>
    </source>
</evidence>
<dbReference type="SUPFAM" id="SSF57959">
    <property type="entry name" value="Leucine zipper domain"/>
    <property type="match status" value="1"/>
</dbReference>
<feature type="compositionally biased region" description="Basic and acidic residues" evidence="1">
    <location>
        <begin position="186"/>
        <end position="196"/>
    </location>
</feature>
<comment type="caution">
    <text evidence="4">The sequence shown here is derived from an EMBL/GenBank/DDBJ whole genome shotgun (WGS) entry which is preliminary data.</text>
</comment>
<keyword evidence="2" id="KW-1133">Transmembrane helix</keyword>
<keyword evidence="2" id="KW-0812">Transmembrane</keyword>
<evidence type="ECO:0000256" key="1">
    <source>
        <dbReference type="SAM" id="MobiDB-lite"/>
    </source>
</evidence>